<feature type="compositionally biased region" description="Polar residues" evidence="1">
    <location>
        <begin position="179"/>
        <end position="199"/>
    </location>
</feature>
<dbReference type="PANTHER" id="PTHR36681:SF3">
    <property type="entry name" value="NUCLEAR GTPASE, GERMINAL CENTER-ASSOCIATED, TANDEM DUPLICATE 3"/>
    <property type="match status" value="1"/>
</dbReference>
<gene>
    <name evidence="3" type="ORF">KUTeg_019335</name>
</gene>
<dbReference type="Proteomes" id="UP001217089">
    <property type="component" value="Unassembled WGS sequence"/>
</dbReference>
<feature type="region of interest" description="Disordered" evidence="1">
    <location>
        <begin position="56"/>
        <end position="104"/>
    </location>
</feature>
<accession>A0ABQ9EEB5</accession>
<keyword evidence="4" id="KW-1185">Reference proteome</keyword>
<dbReference type="Gene3D" id="3.40.50.300">
    <property type="entry name" value="P-loop containing nucleotide triphosphate hydrolases"/>
    <property type="match status" value="1"/>
</dbReference>
<comment type="caution">
    <text evidence="3">The sequence shown here is derived from an EMBL/GenBank/DDBJ whole genome shotgun (WGS) entry which is preliminary data.</text>
</comment>
<evidence type="ECO:0000256" key="1">
    <source>
        <dbReference type="SAM" id="MobiDB-lite"/>
    </source>
</evidence>
<protein>
    <recommendedName>
        <fullName evidence="2">Dynamin N-terminal domain-containing protein</fullName>
    </recommendedName>
</protein>
<dbReference type="EMBL" id="JARBDR010000917">
    <property type="protein sequence ID" value="KAJ8302939.1"/>
    <property type="molecule type" value="Genomic_DNA"/>
</dbReference>
<dbReference type="InterPro" id="IPR027417">
    <property type="entry name" value="P-loop_NTPase"/>
</dbReference>
<name>A0ABQ9EEB5_TEGGR</name>
<dbReference type="PANTHER" id="PTHR36681">
    <property type="entry name" value="NUCLEAR GTPASE, GERMINAL CENTER-ASSOCIATED, TANDEM DUPLICATE 3"/>
    <property type="match status" value="1"/>
</dbReference>
<dbReference type="SUPFAM" id="SSF52540">
    <property type="entry name" value="P-loop containing nucleoside triphosphate hydrolases"/>
    <property type="match status" value="1"/>
</dbReference>
<proteinExistence type="predicted"/>
<evidence type="ECO:0000313" key="4">
    <source>
        <dbReference type="Proteomes" id="UP001217089"/>
    </source>
</evidence>
<evidence type="ECO:0000259" key="2">
    <source>
        <dbReference type="Pfam" id="PF00350"/>
    </source>
</evidence>
<organism evidence="3 4">
    <name type="scientific">Tegillarca granosa</name>
    <name type="common">Malaysian cockle</name>
    <name type="synonym">Anadara granosa</name>
    <dbReference type="NCBI Taxonomy" id="220873"/>
    <lineage>
        <taxon>Eukaryota</taxon>
        <taxon>Metazoa</taxon>
        <taxon>Spiralia</taxon>
        <taxon>Lophotrochozoa</taxon>
        <taxon>Mollusca</taxon>
        <taxon>Bivalvia</taxon>
        <taxon>Autobranchia</taxon>
        <taxon>Pteriomorphia</taxon>
        <taxon>Arcoida</taxon>
        <taxon>Arcoidea</taxon>
        <taxon>Arcidae</taxon>
        <taxon>Tegillarca</taxon>
    </lineage>
</organism>
<sequence length="655" mass="72983">MNKGAGQDVGKTKGRLLDMDFSCQSDEDFSPVAVDIAALDSENETNNKISEINFDPEPIASTSYQSEGITMDRSKKRRLFDSDEIDNTRLNSPKKRSKSGDDASTSVIVDIESLGKVRSPLSDIEDYTESNMADTQFAGSTNNIMQDVNKKPMKTKAQELLAKLKQKRDRFKTRESVQRETTSLQTVGENENDAGPSSHSSHRTEAEQTNDNIEGYIARCKEVVCKLKDSFNSQQSLSNNPRIIQWKKEAEELDAKIKLPQTVIAVVGDTGCGKSSLMNALIDQLDVLPTSGVRACTAVVVEIRDNKLNDMFQADVQFLSKKEWHDELKLLLTDLTGADGKIKKNVPDPQSEAGVAYLKIKAVYGRIDTFEVLSRCNTVTRWLDSTKTISSGNAKEFRRAIDKYIETADPGSGGQYWPIVKLVTMRIPNCDVCSSGAVLVDLPGVRDSNAARDKIARDYLKKCTTVWVVSSIHRAIDDKTAKDLLGENFRRQLLMDGQYGSIAFICTKSDILVPSEIIQGLKLHAQTDPLENEIQGLLMEKADADLLVANADSDMTWMGRHVEKLENEISELKGDLQDLQNLQDLNDSMDQDDSCEIQQQIKEFKEIITSKEEAVKATESDMKEKKLAKDDAYRRVCVNIHGSQVGVLSYNLSIY</sequence>
<evidence type="ECO:0000313" key="3">
    <source>
        <dbReference type="EMBL" id="KAJ8302939.1"/>
    </source>
</evidence>
<reference evidence="3 4" key="1">
    <citation type="submission" date="2022-12" db="EMBL/GenBank/DDBJ databases">
        <title>Chromosome-level genome of Tegillarca granosa.</title>
        <authorList>
            <person name="Kim J."/>
        </authorList>
    </citation>
    <scope>NUCLEOTIDE SEQUENCE [LARGE SCALE GENOMIC DNA]</scope>
    <source>
        <strain evidence="3">Teg-2019</strain>
        <tissue evidence="3">Adductor muscle</tissue>
    </source>
</reference>
<dbReference type="InterPro" id="IPR045063">
    <property type="entry name" value="Dynamin_N"/>
</dbReference>
<dbReference type="Pfam" id="PF00350">
    <property type="entry name" value="Dynamin_N"/>
    <property type="match status" value="1"/>
</dbReference>
<feature type="domain" description="Dynamin N-terminal" evidence="2">
    <location>
        <begin position="264"/>
        <end position="484"/>
    </location>
</feature>
<feature type="region of interest" description="Disordered" evidence="1">
    <location>
        <begin position="165"/>
        <end position="208"/>
    </location>
</feature>